<keyword evidence="5" id="KW-0249">Electron transport</keyword>
<gene>
    <name evidence="8" type="ORF">M0L44_21570</name>
</gene>
<evidence type="ECO:0000256" key="5">
    <source>
        <dbReference type="ARBA" id="ARBA00022982"/>
    </source>
</evidence>
<evidence type="ECO:0000256" key="3">
    <source>
        <dbReference type="ARBA" id="ARBA00022630"/>
    </source>
</evidence>
<dbReference type="InterPro" id="IPR007329">
    <property type="entry name" value="FMN-bd"/>
</dbReference>
<evidence type="ECO:0000256" key="4">
    <source>
        <dbReference type="ARBA" id="ARBA00022643"/>
    </source>
</evidence>
<dbReference type="SMART" id="SM00900">
    <property type="entry name" value="FMN_bind"/>
    <property type="match status" value="1"/>
</dbReference>
<evidence type="ECO:0000256" key="1">
    <source>
        <dbReference type="ARBA" id="ARBA00022448"/>
    </source>
</evidence>
<keyword evidence="3" id="KW-0285">Flavoprotein</keyword>
<dbReference type="Pfam" id="PF04205">
    <property type="entry name" value="FMN_bind"/>
    <property type="match status" value="1"/>
</dbReference>
<accession>A0ABT1BSY4</accession>
<keyword evidence="4" id="KW-0288">FMN</keyword>
<evidence type="ECO:0000313" key="8">
    <source>
        <dbReference type="EMBL" id="MCO5979298.1"/>
    </source>
</evidence>
<keyword evidence="1" id="KW-0813">Transport</keyword>
<feature type="signal peptide" evidence="6">
    <location>
        <begin position="1"/>
        <end position="19"/>
    </location>
</feature>
<dbReference type="Proteomes" id="UP001204851">
    <property type="component" value="Unassembled WGS sequence"/>
</dbReference>
<dbReference type="PANTHER" id="PTHR36118">
    <property type="entry name" value="ION-TRANSLOCATING OXIDOREDUCTASE COMPLEX SUBUNIT G"/>
    <property type="match status" value="1"/>
</dbReference>
<dbReference type="InterPro" id="IPR010209">
    <property type="entry name" value="Ion_transpt_RnfG/RsxG"/>
</dbReference>
<keyword evidence="2" id="KW-0597">Phosphoprotein</keyword>
<proteinExistence type="predicted"/>
<organism evidence="8 9">
    <name type="scientific">Ideonella oryzae</name>
    <dbReference type="NCBI Taxonomy" id="2937441"/>
    <lineage>
        <taxon>Bacteria</taxon>
        <taxon>Pseudomonadati</taxon>
        <taxon>Pseudomonadota</taxon>
        <taxon>Betaproteobacteria</taxon>
        <taxon>Burkholderiales</taxon>
        <taxon>Sphaerotilaceae</taxon>
        <taxon>Ideonella</taxon>
    </lineage>
</organism>
<evidence type="ECO:0000256" key="6">
    <source>
        <dbReference type="SAM" id="SignalP"/>
    </source>
</evidence>
<sequence length="181" mass="19446">MRFWVTAAAMASASPAAFAVDYLSADQAAQLIFPEADHWDSSTLALDAAQLQALDAAGAKGRSARWELRTARKAGALLGWVLLDNVVGKYELISYAVGLDREGAIRGVEILSYRESHGSEIRLPAWRKQFVGKNASAPLRVGSDIANISGATLSCSHVTDGIRRIVQAVDVARRGQPAWAR</sequence>
<evidence type="ECO:0000256" key="2">
    <source>
        <dbReference type="ARBA" id="ARBA00022553"/>
    </source>
</evidence>
<keyword evidence="9" id="KW-1185">Reference proteome</keyword>
<feature type="chain" id="PRO_5047135749" evidence="6">
    <location>
        <begin position="20"/>
        <end position="181"/>
    </location>
</feature>
<evidence type="ECO:0000259" key="7">
    <source>
        <dbReference type="SMART" id="SM00900"/>
    </source>
</evidence>
<protein>
    <submittedName>
        <fullName evidence="8">FMN-binding protein</fullName>
    </submittedName>
</protein>
<name>A0ABT1BSY4_9BURK</name>
<dbReference type="RefSeq" id="WP_252772246.1">
    <property type="nucleotide sequence ID" value="NZ_JAMXMC010000020.1"/>
</dbReference>
<reference evidence="8 9" key="1">
    <citation type="submission" date="2022-06" db="EMBL/GenBank/DDBJ databases">
        <title>Ideonella sp. NS12-5 Genome sequencing and assembly.</title>
        <authorList>
            <person name="Jung Y."/>
        </authorList>
    </citation>
    <scope>NUCLEOTIDE SEQUENCE [LARGE SCALE GENOMIC DNA]</scope>
    <source>
        <strain evidence="8 9">NS12-5</strain>
    </source>
</reference>
<comment type="caution">
    <text evidence="8">The sequence shown here is derived from an EMBL/GenBank/DDBJ whole genome shotgun (WGS) entry which is preliminary data.</text>
</comment>
<evidence type="ECO:0000313" key="9">
    <source>
        <dbReference type="Proteomes" id="UP001204851"/>
    </source>
</evidence>
<feature type="domain" description="FMN-binding" evidence="7">
    <location>
        <begin position="88"/>
        <end position="169"/>
    </location>
</feature>
<dbReference type="PANTHER" id="PTHR36118:SF1">
    <property type="entry name" value="ION-TRANSLOCATING OXIDOREDUCTASE COMPLEX SUBUNIT G"/>
    <property type="match status" value="1"/>
</dbReference>
<dbReference type="EMBL" id="JAMXMC010000020">
    <property type="protein sequence ID" value="MCO5979298.1"/>
    <property type="molecule type" value="Genomic_DNA"/>
</dbReference>
<keyword evidence="6" id="KW-0732">Signal</keyword>